<comment type="caution">
    <text evidence="7">The sequence shown here is derived from an EMBL/GenBank/DDBJ whole genome shotgun (WGS) entry which is preliminary data.</text>
</comment>
<evidence type="ECO:0000259" key="6">
    <source>
        <dbReference type="PROSITE" id="PS51999"/>
    </source>
</evidence>
<dbReference type="PANTHER" id="PTHR33248">
    <property type="entry name" value="ZINC ION-BINDING PROTEIN"/>
    <property type="match status" value="1"/>
</dbReference>
<keyword evidence="3" id="KW-0862">Zinc</keyword>
<sequence>MRPEGVKAAKTRRNNGKGKDLEEYKTMCELKMEDLVMKEKLSKLAILDTLLAKKEPLSEAKEVTQAMRLDYSYTQPSESEDYGLGDSADSGYSLTEAEFEADILLDQAEIEASRVQYPLQPEAEFDLVMKEKLSKLAILDTLLAKKEPLSEAKEVTQAMRLDYSYTQPSESEDYGLGDSADSGYSLTEAEFEADILLDQAEIEASRVQYPPQPEVEFGFPKECYCGGKPLVATSYTRNDPGRRYYTCENVDDGDCHVWKWWDVAVKEEMRAMGTQVGQLAEKVDHLAFASDYETYLNQVNSTFGNEIEQKIDRLDKLVLELGKKKTRGLNRLEFVVAVMVFVLVVLGMVLMFK</sequence>
<evidence type="ECO:0000256" key="5">
    <source>
        <dbReference type="SAM" id="Phobius"/>
    </source>
</evidence>
<evidence type="ECO:0000256" key="1">
    <source>
        <dbReference type="ARBA" id="ARBA00022723"/>
    </source>
</evidence>
<evidence type="ECO:0000256" key="2">
    <source>
        <dbReference type="ARBA" id="ARBA00022771"/>
    </source>
</evidence>
<keyword evidence="1" id="KW-0479">Metal-binding</keyword>
<dbReference type="PROSITE" id="PS51999">
    <property type="entry name" value="ZF_GRF"/>
    <property type="match status" value="1"/>
</dbReference>
<organism evidence="7 8">
    <name type="scientific">Brassica cretica</name>
    <name type="common">Mustard</name>
    <dbReference type="NCBI Taxonomy" id="69181"/>
    <lineage>
        <taxon>Eukaryota</taxon>
        <taxon>Viridiplantae</taxon>
        <taxon>Streptophyta</taxon>
        <taxon>Embryophyta</taxon>
        <taxon>Tracheophyta</taxon>
        <taxon>Spermatophyta</taxon>
        <taxon>Magnoliopsida</taxon>
        <taxon>eudicotyledons</taxon>
        <taxon>Gunneridae</taxon>
        <taxon>Pentapetalae</taxon>
        <taxon>rosids</taxon>
        <taxon>malvids</taxon>
        <taxon>Brassicales</taxon>
        <taxon>Brassicaceae</taxon>
        <taxon>Brassiceae</taxon>
        <taxon>Brassica</taxon>
    </lineage>
</organism>
<dbReference type="GO" id="GO:0008270">
    <property type="term" value="F:zinc ion binding"/>
    <property type="evidence" value="ECO:0007669"/>
    <property type="project" value="UniProtKB-KW"/>
</dbReference>
<proteinExistence type="predicted"/>
<dbReference type="Proteomes" id="UP000712281">
    <property type="component" value="Unassembled WGS sequence"/>
</dbReference>
<gene>
    <name evidence="7" type="ORF">F2Q68_00011416</name>
</gene>
<dbReference type="EMBL" id="QGKW02000717">
    <property type="protein sequence ID" value="KAF2596653.1"/>
    <property type="molecule type" value="Genomic_DNA"/>
</dbReference>
<keyword evidence="5" id="KW-0812">Transmembrane</keyword>
<name>A0A8S9KTQ5_BRACR</name>
<evidence type="ECO:0000256" key="3">
    <source>
        <dbReference type="ARBA" id="ARBA00022833"/>
    </source>
</evidence>
<keyword evidence="5" id="KW-1133">Transmembrane helix</keyword>
<accession>A0A8S9KTQ5</accession>
<reference evidence="7" key="1">
    <citation type="submission" date="2019-12" db="EMBL/GenBank/DDBJ databases">
        <title>Genome sequencing and annotation of Brassica cretica.</title>
        <authorList>
            <person name="Studholme D.J."/>
            <person name="Sarris P.F."/>
        </authorList>
    </citation>
    <scope>NUCLEOTIDE SEQUENCE</scope>
    <source>
        <strain evidence="7">PFS-001/15</strain>
        <tissue evidence="7">Leaf</tissue>
    </source>
</reference>
<dbReference type="AlphaFoldDB" id="A0A8S9KTQ5"/>
<feature type="domain" description="GRF-type" evidence="6">
    <location>
        <begin position="223"/>
        <end position="264"/>
    </location>
</feature>
<evidence type="ECO:0000256" key="4">
    <source>
        <dbReference type="PROSITE-ProRule" id="PRU01343"/>
    </source>
</evidence>
<keyword evidence="5" id="KW-0472">Membrane</keyword>
<dbReference type="InterPro" id="IPR010666">
    <property type="entry name" value="Znf_GRF"/>
</dbReference>
<evidence type="ECO:0000313" key="7">
    <source>
        <dbReference type="EMBL" id="KAF2596653.1"/>
    </source>
</evidence>
<evidence type="ECO:0000313" key="8">
    <source>
        <dbReference type="Proteomes" id="UP000712281"/>
    </source>
</evidence>
<keyword evidence="2 4" id="KW-0863">Zinc-finger</keyword>
<protein>
    <recommendedName>
        <fullName evidence="6">GRF-type domain-containing protein</fullName>
    </recommendedName>
</protein>
<feature type="transmembrane region" description="Helical" evidence="5">
    <location>
        <begin position="332"/>
        <end position="352"/>
    </location>
</feature>